<keyword evidence="5 10" id="KW-0067">ATP-binding</keyword>
<keyword evidence="9 10" id="KW-0961">Cell wall biogenesis/degradation</keyword>
<comment type="function">
    <text evidence="10 11">Involved in cell wall formation. Catalyzes the final step in the synthesis of UDP-N-acetylmuramoyl-pentapeptide, the precursor of murein.</text>
</comment>
<evidence type="ECO:0000256" key="3">
    <source>
        <dbReference type="ARBA" id="ARBA00022618"/>
    </source>
</evidence>
<accession>A0A9D1QHZ3</accession>
<comment type="similarity">
    <text evidence="10">Belongs to the MurCDEF family. MurF subfamily.</text>
</comment>
<keyword evidence="1 10" id="KW-0963">Cytoplasm</keyword>
<dbReference type="InterPro" id="IPR051046">
    <property type="entry name" value="MurCDEF_CellWall_CoF430Synth"/>
</dbReference>
<keyword evidence="7 10" id="KW-0573">Peptidoglycan synthesis</keyword>
<keyword evidence="6 10" id="KW-0133">Cell shape</keyword>
<comment type="caution">
    <text evidence="15">The sequence shown here is derived from an EMBL/GenBank/DDBJ whole genome shotgun (WGS) entry which is preliminary data.</text>
</comment>
<evidence type="ECO:0000256" key="7">
    <source>
        <dbReference type="ARBA" id="ARBA00022984"/>
    </source>
</evidence>
<feature type="domain" description="Mur ligase central" evidence="14">
    <location>
        <begin position="112"/>
        <end position="297"/>
    </location>
</feature>
<dbReference type="GO" id="GO:0008360">
    <property type="term" value="P:regulation of cell shape"/>
    <property type="evidence" value="ECO:0007669"/>
    <property type="project" value="UniProtKB-KW"/>
</dbReference>
<keyword evidence="4 10" id="KW-0547">Nucleotide-binding</keyword>
<feature type="binding site" evidence="10">
    <location>
        <begin position="114"/>
        <end position="120"/>
    </location>
    <ligand>
        <name>ATP</name>
        <dbReference type="ChEBI" id="CHEBI:30616"/>
    </ligand>
</feature>
<dbReference type="InterPro" id="IPR000713">
    <property type="entry name" value="Mur_ligase_N"/>
</dbReference>
<evidence type="ECO:0000256" key="8">
    <source>
        <dbReference type="ARBA" id="ARBA00023306"/>
    </source>
</evidence>
<dbReference type="SUPFAM" id="SSF53244">
    <property type="entry name" value="MurD-like peptide ligases, peptide-binding domain"/>
    <property type="match status" value="1"/>
</dbReference>
<dbReference type="InterPro" id="IPR035911">
    <property type="entry name" value="MurE/MurF_N"/>
</dbReference>
<dbReference type="EC" id="6.3.2.10" evidence="10 11"/>
<evidence type="ECO:0000256" key="9">
    <source>
        <dbReference type="ARBA" id="ARBA00023316"/>
    </source>
</evidence>
<comment type="subcellular location">
    <subcellularLocation>
        <location evidence="10 11">Cytoplasm</location>
    </subcellularLocation>
</comment>
<dbReference type="InterPro" id="IPR036565">
    <property type="entry name" value="Mur-like_cat_sf"/>
</dbReference>
<dbReference type="PANTHER" id="PTHR43024:SF1">
    <property type="entry name" value="UDP-N-ACETYLMURAMOYL-TRIPEPTIDE--D-ALANYL-D-ALANINE LIGASE"/>
    <property type="match status" value="1"/>
</dbReference>
<dbReference type="GO" id="GO:0005524">
    <property type="term" value="F:ATP binding"/>
    <property type="evidence" value="ECO:0007669"/>
    <property type="project" value="UniProtKB-UniRule"/>
</dbReference>
<protein>
    <recommendedName>
        <fullName evidence="10 11">UDP-N-acetylmuramoyl-tripeptide--D-alanyl-D-alanine ligase</fullName>
        <ecNumber evidence="10 11">6.3.2.10</ecNumber>
    </recommendedName>
    <alternativeName>
        <fullName evidence="10">D-alanyl-D-alanine-adding enzyme</fullName>
    </alternativeName>
</protein>
<dbReference type="GO" id="GO:0009252">
    <property type="term" value="P:peptidoglycan biosynthetic process"/>
    <property type="evidence" value="ECO:0007669"/>
    <property type="project" value="UniProtKB-UniRule"/>
</dbReference>
<sequence length="454" mass="49934">MIEMTIGQIAEFCNGKPNKTAEAIKDEKVKGVSIDTRTIEEGNLFIPFLGENADGHRFIDDAFKKGAALSFTEHEIDEEDQRPLIRVENGLYALQTIAREYLHIVGPKVIAVTGSNGKTTTKDMVECVLAPHYRVQKTIGNYNNEIGLPLTILRLDPDTEISILEMGMDAKGDIDFLSKMTTPDVAVITNVGESHIEKLGSRENIAAAKYEIVNGLKCSGTFIYSRDYPLLEQIVDREADYRIRTGGMDLANDLQISNVEQTDDGTRFNVSGIDEAVEIPQLGAHNASNAALALLAAEAVGLDMTEVKEHFKSLQVTDMRMQRVKHSTGTLFINDAYNASPSSMKSAIDTVGNMEHDFKILVLADILELGTYRKELHEAIGGHINDSPHEFDLILTYGEDARMIHETVVGTKKVHFDSLEALAGALEEHLGPDTVILLKGSRGMAVERVIDHLG</sequence>
<evidence type="ECO:0000256" key="2">
    <source>
        <dbReference type="ARBA" id="ARBA00022598"/>
    </source>
</evidence>
<feature type="domain" description="Mur ligase C-terminal" evidence="13">
    <location>
        <begin position="319"/>
        <end position="442"/>
    </location>
</feature>
<evidence type="ECO:0000259" key="14">
    <source>
        <dbReference type="Pfam" id="PF08245"/>
    </source>
</evidence>
<dbReference type="Pfam" id="PF01225">
    <property type="entry name" value="Mur_ligase"/>
    <property type="match status" value="1"/>
</dbReference>
<dbReference type="GO" id="GO:0047480">
    <property type="term" value="F:UDP-N-acetylmuramoyl-tripeptide-D-alanyl-D-alanine ligase activity"/>
    <property type="evidence" value="ECO:0007669"/>
    <property type="project" value="UniProtKB-UniRule"/>
</dbReference>
<dbReference type="SUPFAM" id="SSF63418">
    <property type="entry name" value="MurE/MurF N-terminal domain"/>
    <property type="match status" value="1"/>
</dbReference>
<dbReference type="SUPFAM" id="SSF53623">
    <property type="entry name" value="MurD-like peptide ligases, catalytic domain"/>
    <property type="match status" value="1"/>
</dbReference>
<dbReference type="InterPro" id="IPR004101">
    <property type="entry name" value="Mur_ligase_C"/>
</dbReference>
<dbReference type="GO" id="GO:0051301">
    <property type="term" value="P:cell division"/>
    <property type="evidence" value="ECO:0007669"/>
    <property type="project" value="UniProtKB-KW"/>
</dbReference>
<reference evidence="15" key="2">
    <citation type="submission" date="2021-04" db="EMBL/GenBank/DDBJ databases">
        <authorList>
            <person name="Gilroy R."/>
        </authorList>
    </citation>
    <scope>NUCLEOTIDE SEQUENCE</scope>
    <source>
        <strain evidence="15">ChiHjej13B12-752</strain>
    </source>
</reference>
<keyword evidence="2 10" id="KW-0436">Ligase</keyword>
<dbReference type="HAMAP" id="MF_02019">
    <property type="entry name" value="MurF"/>
    <property type="match status" value="1"/>
</dbReference>
<dbReference type="GO" id="GO:0005737">
    <property type="term" value="C:cytoplasm"/>
    <property type="evidence" value="ECO:0007669"/>
    <property type="project" value="UniProtKB-SubCell"/>
</dbReference>
<gene>
    <name evidence="10" type="primary">murF</name>
    <name evidence="15" type="ORF">H9891_10490</name>
</gene>
<feature type="domain" description="Mur ligase N-terminal catalytic" evidence="12">
    <location>
        <begin position="28"/>
        <end position="101"/>
    </location>
</feature>
<dbReference type="PANTHER" id="PTHR43024">
    <property type="entry name" value="UDP-N-ACETYLMURAMOYL-TRIPEPTIDE--D-ALANYL-D-ALANINE LIGASE"/>
    <property type="match status" value="1"/>
</dbReference>
<dbReference type="Pfam" id="PF02875">
    <property type="entry name" value="Mur_ligase_C"/>
    <property type="match status" value="1"/>
</dbReference>
<dbReference type="InterPro" id="IPR005863">
    <property type="entry name" value="UDP-N-AcMur_synth"/>
</dbReference>
<dbReference type="Gene3D" id="3.90.190.20">
    <property type="entry name" value="Mur ligase, C-terminal domain"/>
    <property type="match status" value="1"/>
</dbReference>
<name>A0A9D1QHZ3_9STAP</name>
<dbReference type="GO" id="GO:0071555">
    <property type="term" value="P:cell wall organization"/>
    <property type="evidence" value="ECO:0007669"/>
    <property type="project" value="UniProtKB-KW"/>
</dbReference>
<dbReference type="EMBL" id="DXHR01000034">
    <property type="protein sequence ID" value="HIW13567.1"/>
    <property type="molecule type" value="Genomic_DNA"/>
</dbReference>
<dbReference type="Gene3D" id="3.40.1390.10">
    <property type="entry name" value="MurE/MurF, N-terminal domain"/>
    <property type="match status" value="1"/>
</dbReference>
<reference evidence="15" key="1">
    <citation type="journal article" date="2021" name="PeerJ">
        <title>Extensive microbial diversity within the chicken gut microbiome revealed by metagenomics and culture.</title>
        <authorList>
            <person name="Gilroy R."/>
            <person name="Ravi A."/>
            <person name="Getino M."/>
            <person name="Pursley I."/>
            <person name="Horton D.L."/>
            <person name="Alikhan N.F."/>
            <person name="Baker D."/>
            <person name="Gharbi K."/>
            <person name="Hall N."/>
            <person name="Watson M."/>
            <person name="Adriaenssens E.M."/>
            <person name="Foster-Nyarko E."/>
            <person name="Jarju S."/>
            <person name="Secka A."/>
            <person name="Antonio M."/>
            <person name="Oren A."/>
            <person name="Chaudhuri R.R."/>
            <person name="La Ragione R."/>
            <person name="Hildebrand F."/>
            <person name="Pallen M.J."/>
        </authorList>
    </citation>
    <scope>NUCLEOTIDE SEQUENCE</scope>
    <source>
        <strain evidence="15">ChiHjej13B12-752</strain>
    </source>
</reference>
<dbReference type="InterPro" id="IPR036615">
    <property type="entry name" value="Mur_ligase_C_dom_sf"/>
</dbReference>
<dbReference type="Pfam" id="PF08245">
    <property type="entry name" value="Mur_ligase_M"/>
    <property type="match status" value="1"/>
</dbReference>
<dbReference type="NCBIfam" id="TIGR01143">
    <property type="entry name" value="murF"/>
    <property type="match status" value="1"/>
</dbReference>
<dbReference type="Proteomes" id="UP000823989">
    <property type="component" value="Unassembled WGS sequence"/>
</dbReference>
<dbReference type="Gene3D" id="3.40.1190.10">
    <property type="entry name" value="Mur-like, catalytic domain"/>
    <property type="match status" value="1"/>
</dbReference>
<evidence type="ECO:0000256" key="4">
    <source>
        <dbReference type="ARBA" id="ARBA00022741"/>
    </source>
</evidence>
<comment type="catalytic activity">
    <reaction evidence="10 11">
        <text>D-alanyl-D-alanine + UDP-N-acetyl-alpha-D-muramoyl-L-alanyl-gamma-D-glutamyl-meso-2,6-diaminopimelate + ATP = UDP-N-acetyl-alpha-D-muramoyl-L-alanyl-gamma-D-glutamyl-meso-2,6-diaminopimeloyl-D-alanyl-D-alanine + ADP + phosphate + H(+)</text>
        <dbReference type="Rhea" id="RHEA:28374"/>
        <dbReference type="ChEBI" id="CHEBI:15378"/>
        <dbReference type="ChEBI" id="CHEBI:30616"/>
        <dbReference type="ChEBI" id="CHEBI:43474"/>
        <dbReference type="ChEBI" id="CHEBI:57822"/>
        <dbReference type="ChEBI" id="CHEBI:61386"/>
        <dbReference type="ChEBI" id="CHEBI:83905"/>
        <dbReference type="ChEBI" id="CHEBI:456216"/>
        <dbReference type="EC" id="6.3.2.10"/>
    </reaction>
</comment>
<organism evidence="15 16">
    <name type="scientific">Candidatus Salinicoccus stercoripullorum</name>
    <dbReference type="NCBI Taxonomy" id="2838756"/>
    <lineage>
        <taxon>Bacteria</taxon>
        <taxon>Bacillati</taxon>
        <taxon>Bacillota</taxon>
        <taxon>Bacilli</taxon>
        <taxon>Bacillales</taxon>
        <taxon>Staphylococcaceae</taxon>
        <taxon>Salinicoccus</taxon>
    </lineage>
</organism>
<evidence type="ECO:0000313" key="16">
    <source>
        <dbReference type="Proteomes" id="UP000823989"/>
    </source>
</evidence>
<keyword evidence="8 10" id="KW-0131">Cell cycle</keyword>
<evidence type="ECO:0000256" key="10">
    <source>
        <dbReference type="HAMAP-Rule" id="MF_02019"/>
    </source>
</evidence>
<evidence type="ECO:0000256" key="5">
    <source>
        <dbReference type="ARBA" id="ARBA00022840"/>
    </source>
</evidence>
<evidence type="ECO:0000256" key="1">
    <source>
        <dbReference type="ARBA" id="ARBA00022490"/>
    </source>
</evidence>
<dbReference type="InterPro" id="IPR013221">
    <property type="entry name" value="Mur_ligase_cen"/>
</dbReference>
<dbReference type="AlphaFoldDB" id="A0A9D1QHZ3"/>
<proteinExistence type="inferred from homology"/>
<evidence type="ECO:0000256" key="6">
    <source>
        <dbReference type="ARBA" id="ARBA00022960"/>
    </source>
</evidence>
<evidence type="ECO:0000313" key="15">
    <source>
        <dbReference type="EMBL" id="HIW13567.1"/>
    </source>
</evidence>
<keyword evidence="3 10" id="KW-0132">Cell division</keyword>
<evidence type="ECO:0000259" key="13">
    <source>
        <dbReference type="Pfam" id="PF02875"/>
    </source>
</evidence>
<comment type="pathway">
    <text evidence="10 11">Cell wall biogenesis; peptidoglycan biosynthesis.</text>
</comment>
<evidence type="ECO:0000259" key="12">
    <source>
        <dbReference type="Pfam" id="PF01225"/>
    </source>
</evidence>
<evidence type="ECO:0000256" key="11">
    <source>
        <dbReference type="RuleBase" id="RU004136"/>
    </source>
</evidence>